<reference evidence="1 2" key="1">
    <citation type="submission" date="2018-09" db="EMBL/GenBank/DDBJ databases">
        <title>Nesterenkonia natronophila sp. nov., an alkaliphilic actinobacteriume isolated from a soda lake, and emended description of the genus Nesterenkonia.</title>
        <authorList>
            <person name="Menes R.J."/>
            <person name="Iriarte A."/>
        </authorList>
    </citation>
    <scope>NUCLEOTIDE SEQUENCE [LARGE SCALE GENOMIC DNA]</scope>
    <source>
        <strain evidence="1 2">M8</strain>
    </source>
</reference>
<protein>
    <submittedName>
        <fullName evidence="1">Uncharacterized protein</fullName>
    </submittedName>
</protein>
<accession>A0A3A4FI20</accession>
<dbReference type="OrthoDB" id="9853383at2"/>
<dbReference type="AlphaFoldDB" id="A0A3A4FI20"/>
<name>A0A3A4FI20_9MICC</name>
<evidence type="ECO:0000313" key="1">
    <source>
        <dbReference type="EMBL" id="RJN31955.1"/>
    </source>
</evidence>
<dbReference type="EMBL" id="QYZP01000002">
    <property type="protein sequence ID" value="RJN31955.1"/>
    <property type="molecule type" value="Genomic_DNA"/>
</dbReference>
<dbReference type="Proteomes" id="UP000266615">
    <property type="component" value="Unassembled WGS sequence"/>
</dbReference>
<comment type="caution">
    <text evidence="1">The sequence shown here is derived from an EMBL/GenBank/DDBJ whole genome shotgun (WGS) entry which is preliminary data.</text>
</comment>
<dbReference type="RefSeq" id="WP_119902742.1">
    <property type="nucleotide sequence ID" value="NZ_QYZP01000002.1"/>
</dbReference>
<evidence type="ECO:0000313" key="2">
    <source>
        <dbReference type="Proteomes" id="UP000266615"/>
    </source>
</evidence>
<proteinExistence type="predicted"/>
<gene>
    <name evidence="1" type="ORF">D3250_07555</name>
</gene>
<organism evidence="1 2">
    <name type="scientific">Nesterenkonia natronophila</name>
    <dbReference type="NCBI Taxonomy" id="2174932"/>
    <lineage>
        <taxon>Bacteria</taxon>
        <taxon>Bacillati</taxon>
        <taxon>Actinomycetota</taxon>
        <taxon>Actinomycetes</taxon>
        <taxon>Micrococcales</taxon>
        <taxon>Micrococcaceae</taxon>
        <taxon>Nesterenkonia</taxon>
    </lineage>
</organism>
<sequence length="104" mass="11373">MAAKLILRTDTERFTAEMPTPQCELIATIIGLRLGRGLPTPFLMESADGDRSQHLEITTAGDYSVHFGPEGGSTVPTERLVQDATESDQYIDDGGYIRVTTEDL</sequence>
<keyword evidence="2" id="KW-1185">Reference proteome</keyword>